<dbReference type="AlphaFoldDB" id="A0AAV7ICU6"/>
<dbReference type="Proteomes" id="UP000826195">
    <property type="component" value="Unassembled WGS sequence"/>
</dbReference>
<accession>A0AAV7ICU6</accession>
<proteinExistence type="predicted"/>
<name>A0AAV7ICU6_COTGL</name>
<sequence length="92" mass="10511">MLTTVRTSIGWFHTPSVRKRLRKRYSVRDNVLMLNVCLRASSSTNRYAHAQLTISVPDLPCYARDTSTTMIGINNLDSQFTIVVVCDTKTRF</sequence>
<evidence type="ECO:0000313" key="1">
    <source>
        <dbReference type="EMBL" id="KAH0557818.1"/>
    </source>
</evidence>
<evidence type="ECO:0000313" key="2">
    <source>
        <dbReference type="Proteomes" id="UP000826195"/>
    </source>
</evidence>
<keyword evidence="2" id="KW-1185">Reference proteome</keyword>
<dbReference type="EMBL" id="JAHXZJ010000747">
    <property type="protein sequence ID" value="KAH0557818.1"/>
    <property type="molecule type" value="Genomic_DNA"/>
</dbReference>
<comment type="caution">
    <text evidence="1">The sequence shown here is derived from an EMBL/GenBank/DDBJ whole genome shotgun (WGS) entry which is preliminary data.</text>
</comment>
<organism evidence="1 2">
    <name type="scientific">Cotesia glomerata</name>
    <name type="common">Lepidopteran parasitic wasp</name>
    <name type="synonym">Apanteles glomeratus</name>
    <dbReference type="NCBI Taxonomy" id="32391"/>
    <lineage>
        <taxon>Eukaryota</taxon>
        <taxon>Metazoa</taxon>
        <taxon>Ecdysozoa</taxon>
        <taxon>Arthropoda</taxon>
        <taxon>Hexapoda</taxon>
        <taxon>Insecta</taxon>
        <taxon>Pterygota</taxon>
        <taxon>Neoptera</taxon>
        <taxon>Endopterygota</taxon>
        <taxon>Hymenoptera</taxon>
        <taxon>Apocrita</taxon>
        <taxon>Ichneumonoidea</taxon>
        <taxon>Braconidae</taxon>
        <taxon>Microgastrinae</taxon>
        <taxon>Cotesia</taxon>
    </lineage>
</organism>
<protein>
    <submittedName>
        <fullName evidence="1">Uncharacterized protein</fullName>
    </submittedName>
</protein>
<reference evidence="1 2" key="1">
    <citation type="journal article" date="2021" name="J. Hered.">
        <title>A chromosome-level genome assembly of the parasitoid wasp, Cotesia glomerata (Hymenoptera: Braconidae).</title>
        <authorList>
            <person name="Pinto B.J."/>
            <person name="Weis J.J."/>
            <person name="Gamble T."/>
            <person name="Ode P.J."/>
            <person name="Paul R."/>
            <person name="Zaspel J.M."/>
        </authorList>
    </citation>
    <scope>NUCLEOTIDE SEQUENCE [LARGE SCALE GENOMIC DNA]</scope>
    <source>
        <strain evidence="1">CgM1</strain>
    </source>
</reference>
<gene>
    <name evidence="1" type="ORF">KQX54_012017</name>
</gene>